<dbReference type="Proteomes" id="UP000789375">
    <property type="component" value="Unassembled WGS sequence"/>
</dbReference>
<evidence type="ECO:0000313" key="3">
    <source>
        <dbReference type="Proteomes" id="UP000789375"/>
    </source>
</evidence>
<evidence type="ECO:0000313" key="2">
    <source>
        <dbReference type="EMBL" id="CAG8621568.1"/>
    </source>
</evidence>
<dbReference type="EMBL" id="CAJVPP010003135">
    <property type="protein sequence ID" value="CAG8621568.1"/>
    <property type="molecule type" value="Genomic_DNA"/>
</dbReference>
<accession>A0A9N9GMM5</accession>
<organism evidence="2 3">
    <name type="scientific">Funneliformis mosseae</name>
    <name type="common">Endomycorrhizal fungus</name>
    <name type="synonym">Glomus mosseae</name>
    <dbReference type="NCBI Taxonomy" id="27381"/>
    <lineage>
        <taxon>Eukaryota</taxon>
        <taxon>Fungi</taxon>
        <taxon>Fungi incertae sedis</taxon>
        <taxon>Mucoromycota</taxon>
        <taxon>Glomeromycotina</taxon>
        <taxon>Glomeromycetes</taxon>
        <taxon>Glomerales</taxon>
        <taxon>Glomeraceae</taxon>
        <taxon>Funneliformis</taxon>
    </lineage>
</organism>
<reference evidence="2" key="1">
    <citation type="submission" date="2021-06" db="EMBL/GenBank/DDBJ databases">
        <authorList>
            <person name="Kallberg Y."/>
            <person name="Tangrot J."/>
            <person name="Rosling A."/>
        </authorList>
    </citation>
    <scope>NUCLEOTIDE SEQUENCE</scope>
    <source>
        <strain evidence="2">87-6 pot B 2015</strain>
    </source>
</reference>
<protein>
    <submittedName>
        <fullName evidence="2">1528_t:CDS:1</fullName>
    </submittedName>
</protein>
<proteinExistence type="predicted"/>
<name>A0A9N9GMM5_FUNMO</name>
<evidence type="ECO:0000256" key="1">
    <source>
        <dbReference type="SAM" id="MobiDB-lite"/>
    </source>
</evidence>
<gene>
    <name evidence="2" type="ORF">FMOSSE_LOCUS10015</name>
</gene>
<dbReference type="AlphaFoldDB" id="A0A9N9GMM5"/>
<feature type="non-terminal residue" evidence="2">
    <location>
        <position position="1"/>
    </location>
</feature>
<feature type="region of interest" description="Disordered" evidence="1">
    <location>
        <begin position="1"/>
        <end position="23"/>
    </location>
</feature>
<sequence length="48" mass="6246">YNIEERAKDYKEPDPYNITEEKFYDRKSDTYHQREDFRRRQNCYKSRY</sequence>
<comment type="caution">
    <text evidence="2">The sequence shown here is derived from an EMBL/GenBank/DDBJ whole genome shotgun (WGS) entry which is preliminary data.</text>
</comment>
<keyword evidence="3" id="KW-1185">Reference proteome</keyword>